<dbReference type="EMBL" id="JAEKNN010000029">
    <property type="protein sequence ID" value="MBJ7609081.1"/>
    <property type="molecule type" value="Genomic_DNA"/>
</dbReference>
<reference evidence="2 3" key="1">
    <citation type="submission" date="2020-10" db="EMBL/GenBank/DDBJ databases">
        <title>Ca. Dormibacterota MAGs.</title>
        <authorList>
            <person name="Montgomery K."/>
        </authorList>
    </citation>
    <scope>NUCLEOTIDE SEQUENCE [LARGE SCALE GENOMIC DNA]</scope>
    <source>
        <strain evidence="2">Mitchell_Peninsula_5</strain>
    </source>
</reference>
<name>A0A934NGA5_9BACT</name>
<evidence type="ECO:0000259" key="1">
    <source>
        <dbReference type="Pfam" id="PF13191"/>
    </source>
</evidence>
<dbReference type="Gene3D" id="3.40.50.300">
    <property type="entry name" value="P-loop containing nucleotide triphosphate hydrolases"/>
    <property type="match status" value="1"/>
</dbReference>
<keyword evidence="2" id="KW-0547">Nucleotide-binding</keyword>
<comment type="caution">
    <text evidence="2">The sequence shown here is derived from an EMBL/GenBank/DDBJ whole genome shotgun (WGS) entry which is preliminary data.</text>
</comment>
<dbReference type="GO" id="GO:0005524">
    <property type="term" value="F:ATP binding"/>
    <property type="evidence" value="ECO:0007669"/>
    <property type="project" value="UniProtKB-KW"/>
</dbReference>
<evidence type="ECO:0000313" key="3">
    <source>
        <dbReference type="Proteomes" id="UP000614410"/>
    </source>
</evidence>
<organism evidence="2 3">
    <name type="scientific">Candidatus Amunia macphersoniae</name>
    <dbReference type="NCBI Taxonomy" id="3127014"/>
    <lineage>
        <taxon>Bacteria</taxon>
        <taxon>Bacillati</taxon>
        <taxon>Candidatus Dormiibacterota</taxon>
        <taxon>Candidatus Dormibacteria</taxon>
        <taxon>Candidatus Aeolococcales</taxon>
        <taxon>Candidatus Aeolococcaceae</taxon>
        <taxon>Candidatus Amunia</taxon>
    </lineage>
</organism>
<evidence type="ECO:0000313" key="2">
    <source>
        <dbReference type="EMBL" id="MBJ7609081.1"/>
    </source>
</evidence>
<sequence length="130" mass="14427">MLAGREADIDNFRSLIERLGAGSYERSLMYSGLRGVGKTVLLMEFDLFANEAGWATTDVQEVGSQPDFRITFARMAARLLRVISPKQRVLDRVRRALGVVTAFSLVAPALRLTARQRASPRRPESNVFGA</sequence>
<gene>
    <name evidence="2" type="ORF">JF887_06575</name>
</gene>
<proteinExistence type="predicted"/>
<feature type="domain" description="Orc1-like AAA ATPase" evidence="1">
    <location>
        <begin position="2"/>
        <end position="101"/>
    </location>
</feature>
<keyword evidence="2" id="KW-0067">ATP-binding</keyword>
<accession>A0A934NGA5</accession>
<dbReference type="AlphaFoldDB" id="A0A934NGA5"/>
<dbReference type="Pfam" id="PF13191">
    <property type="entry name" value="AAA_16"/>
    <property type="match status" value="1"/>
</dbReference>
<dbReference type="InterPro" id="IPR027417">
    <property type="entry name" value="P-loop_NTPase"/>
</dbReference>
<dbReference type="InterPro" id="IPR041664">
    <property type="entry name" value="AAA_16"/>
</dbReference>
<protein>
    <submittedName>
        <fullName evidence="2">ATP-binding protein</fullName>
    </submittedName>
</protein>
<dbReference type="Proteomes" id="UP000614410">
    <property type="component" value="Unassembled WGS sequence"/>
</dbReference>